<name>A0A518BFU4_9BACT</name>
<evidence type="ECO:0000259" key="8">
    <source>
        <dbReference type="PROSITE" id="PS51918"/>
    </source>
</evidence>
<dbReference type="InterPro" id="IPR023885">
    <property type="entry name" value="4Fe4S-binding_SPASM_dom"/>
</dbReference>
<dbReference type="InterPro" id="IPR050377">
    <property type="entry name" value="Radical_SAM_PqqE_MftC-like"/>
</dbReference>
<dbReference type="Pfam" id="PF13186">
    <property type="entry name" value="SPASM"/>
    <property type="match status" value="1"/>
</dbReference>
<dbReference type="InterPro" id="IPR007197">
    <property type="entry name" value="rSAM"/>
</dbReference>
<evidence type="ECO:0000256" key="6">
    <source>
        <dbReference type="ARBA" id="ARBA00023014"/>
    </source>
</evidence>
<accession>A0A518BFU4</accession>
<dbReference type="Proteomes" id="UP000316921">
    <property type="component" value="Chromosome"/>
</dbReference>
<keyword evidence="2" id="KW-0004">4Fe-4S</keyword>
<keyword evidence="6" id="KW-0411">Iron-sulfur</keyword>
<dbReference type="PANTHER" id="PTHR11228:SF7">
    <property type="entry name" value="PQQA PEPTIDE CYCLASE"/>
    <property type="match status" value="1"/>
</dbReference>
<sequence>MRPETEPAIDDRTGTDGPRGTERALADHAKAASAPAKPGAAWTRHPRLVLPRPGPLRRLRRKLRRWRNELTSIVAERRKSPRMDGYPVHVNLNHTTICNLRCTMCAQGLYDVPQQIMEPEVYFRIRDELFDHISEISLTVMGDPFCVPKPFMAQVLDDVERHDLRLEITTNATLLGDDEELERLARVVNKMVISFDGSTKEVFERVRVRANWERTVRNIERFRDVRRSLPFFRRPLTYFNYVLMRSNLDDLPGFIELGHQWDAYSITASPAIAVHPSMAPEILDFEGDAHVREVLQRCVDLAAGYGIVFTVPGVRLPRPTARPSLAMRAKRALSPWRPTLTQGLNYLAQKAGQRFKLAQRECGFLWQKAYLQIDGKVSTCCHHQFIVTGELSEQPFGEIWNGETYRELRATLNTDRVKSPCDTCYLLR</sequence>
<protein>
    <submittedName>
        <fullName evidence="9">Cyclic pyranopterin monophosphate synthase</fullName>
    </submittedName>
</protein>
<dbReference type="InterPro" id="IPR034391">
    <property type="entry name" value="AdoMet-like_SPASM_containing"/>
</dbReference>
<dbReference type="GO" id="GO:0003824">
    <property type="term" value="F:catalytic activity"/>
    <property type="evidence" value="ECO:0007669"/>
    <property type="project" value="InterPro"/>
</dbReference>
<comment type="cofactor">
    <cofactor evidence="1">
        <name>[4Fe-4S] cluster</name>
        <dbReference type="ChEBI" id="CHEBI:49883"/>
    </cofactor>
</comment>
<dbReference type="InterPro" id="IPR006638">
    <property type="entry name" value="Elp3/MiaA/NifB-like_rSAM"/>
</dbReference>
<gene>
    <name evidence="9" type="primary">moaA_1</name>
    <name evidence="9" type="ORF">Pla133_09080</name>
</gene>
<dbReference type="GO" id="GO:0051536">
    <property type="term" value="F:iron-sulfur cluster binding"/>
    <property type="evidence" value="ECO:0007669"/>
    <property type="project" value="UniProtKB-KW"/>
</dbReference>
<evidence type="ECO:0000256" key="5">
    <source>
        <dbReference type="ARBA" id="ARBA00023004"/>
    </source>
</evidence>
<evidence type="ECO:0000256" key="1">
    <source>
        <dbReference type="ARBA" id="ARBA00001966"/>
    </source>
</evidence>
<dbReference type="InterPro" id="IPR058240">
    <property type="entry name" value="rSAM_sf"/>
</dbReference>
<feature type="compositionally biased region" description="Low complexity" evidence="7">
    <location>
        <begin position="31"/>
        <end position="41"/>
    </location>
</feature>
<feature type="compositionally biased region" description="Basic and acidic residues" evidence="7">
    <location>
        <begin position="1"/>
        <end position="30"/>
    </location>
</feature>
<dbReference type="EMBL" id="CP036287">
    <property type="protein sequence ID" value="QDU65842.1"/>
    <property type="molecule type" value="Genomic_DNA"/>
</dbReference>
<dbReference type="InterPro" id="IPR013785">
    <property type="entry name" value="Aldolase_TIM"/>
</dbReference>
<dbReference type="Gene3D" id="3.20.20.70">
    <property type="entry name" value="Aldolase class I"/>
    <property type="match status" value="1"/>
</dbReference>
<evidence type="ECO:0000313" key="9">
    <source>
        <dbReference type="EMBL" id="QDU65842.1"/>
    </source>
</evidence>
<proteinExistence type="predicted"/>
<keyword evidence="10" id="KW-1185">Reference proteome</keyword>
<dbReference type="SFLD" id="SFLDG01067">
    <property type="entry name" value="SPASM/twitch_domain_containing"/>
    <property type="match status" value="1"/>
</dbReference>
<evidence type="ECO:0000256" key="7">
    <source>
        <dbReference type="SAM" id="MobiDB-lite"/>
    </source>
</evidence>
<keyword evidence="3" id="KW-0949">S-adenosyl-L-methionine</keyword>
<dbReference type="KEGG" id="pbap:Pla133_09080"/>
<dbReference type="SFLD" id="SFLDG01387">
    <property type="entry name" value="BtrN-like_SPASM_domain_contain"/>
    <property type="match status" value="1"/>
</dbReference>
<evidence type="ECO:0000256" key="3">
    <source>
        <dbReference type="ARBA" id="ARBA00022691"/>
    </source>
</evidence>
<keyword evidence="4" id="KW-0479">Metal-binding</keyword>
<dbReference type="PANTHER" id="PTHR11228">
    <property type="entry name" value="RADICAL SAM DOMAIN PROTEIN"/>
    <property type="match status" value="1"/>
</dbReference>
<feature type="domain" description="Radical SAM core" evidence="8">
    <location>
        <begin position="84"/>
        <end position="308"/>
    </location>
</feature>
<keyword evidence="5" id="KW-0408">Iron</keyword>
<dbReference type="AlphaFoldDB" id="A0A518BFU4"/>
<feature type="region of interest" description="Disordered" evidence="7">
    <location>
        <begin position="1"/>
        <end position="46"/>
    </location>
</feature>
<dbReference type="SFLD" id="SFLDS00029">
    <property type="entry name" value="Radical_SAM"/>
    <property type="match status" value="1"/>
</dbReference>
<dbReference type="CDD" id="cd01335">
    <property type="entry name" value="Radical_SAM"/>
    <property type="match status" value="1"/>
</dbReference>
<dbReference type="CDD" id="cd21109">
    <property type="entry name" value="SPASM"/>
    <property type="match status" value="1"/>
</dbReference>
<reference evidence="9 10" key="1">
    <citation type="submission" date="2019-02" db="EMBL/GenBank/DDBJ databases">
        <title>Deep-cultivation of Planctomycetes and their phenomic and genomic characterization uncovers novel biology.</title>
        <authorList>
            <person name="Wiegand S."/>
            <person name="Jogler M."/>
            <person name="Boedeker C."/>
            <person name="Pinto D."/>
            <person name="Vollmers J."/>
            <person name="Rivas-Marin E."/>
            <person name="Kohn T."/>
            <person name="Peeters S.H."/>
            <person name="Heuer A."/>
            <person name="Rast P."/>
            <person name="Oberbeckmann S."/>
            <person name="Bunk B."/>
            <person name="Jeske O."/>
            <person name="Meyerdierks A."/>
            <person name="Storesund J.E."/>
            <person name="Kallscheuer N."/>
            <person name="Luecker S."/>
            <person name="Lage O.M."/>
            <person name="Pohl T."/>
            <person name="Merkel B.J."/>
            <person name="Hornburger P."/>
            <person name="Mueller R.-W."/>
            <person name="Bruemmer F."/>
            <person name="Labrenz M."/>
            <person name="Spormann A.M."/>
            <person name="Op den Camp H."/>
            <person name="Overmann J."/>
            <person name="Amann R."/>
            <person name="Jetten M.S.M."/>
            <person name="Mascher T."/>
            <person name="Medema M.H."/>
            <person name="Devos D.P."/>
            <person name="Kaster A.-K."/>
            <person name="Ovreas L."/>
            <person name="Rohde M."/>
            <person name="Galperin M.Y."/>
            <person name="Jogler C."/>
        </authorList>
    </citation>
    <scope>NUCLEOTIDE SEQUENCE [LARGE SCALE GENOMIC DNA]</scope>
    <source>
        <strain evidence="9 10">Pla133</strain>
    </source>
</reference>
<dbReference type="SUPFAM" id="SSF102114">
    <property type="entry name" value="Radical SAM enzymes"/>
    <property type="match status" value="1"/>
</dbReference>
<evidence type="ECO:0000313" key="10">
    <source>
        <dbReference type="Proteomes" id="UP000316921"/>
    </source>
</evidence>
<dbReference type="GO" id="GO:0046872">
    <property type="term" value="F:metal ion binding"/>
    <property type="evidence" value="ECO:0007669"/>
    <property type="project" value="UniProtKB-KW"/>
</dbReference>
<evidence type="ECO:0000256" key="4">
    <source>
        <dbReference type="ARBA" id="ARBA00022723"/>
    </source>
</evidence>
<dbReference type="Pfam" id="PF04055">
    <property type="entry name" value="Radical_SAM"/>
    <property type="match status" value="1"/>
</dbReference>
<dbReference type="SMART" id="SM00729">
    <property type="entry name" value="Elp3"/>
    <property type="match status" value="1"/>
</dbReference>
<organism evidence="9 10">
    <name type="scientific">Engelhardtia mirabilis</name>
    <dbReference type="NCBI Taxonomy" id="2528011"/>
    <lineage>
        <taxon>Bacteria</taxon>
        <taxon>Pseudomonadati</taxon>
        <taxon>Planctomycetota</taxon>
        <taxon>Planctomycetia</taxon>
        <taxon>Planctomycetia incertae sedis</taxon>
        <taxon>Engelhardtia</taxon>
    </lineage>
</organism>
<dbReference type="PROSITE" id="PS51918">
    <property type="entry name" value="RADICAL_SAM"/>
    <property type="match status" value="1"/>
</dbReference>
<dbReference type="RefSeq" id="WP_419192120.1">
    <property type="nucleotide sequence ID" value="NZ_CP036287.1"/>
</dbReference>
<evidence type="ECO:0000256" key="2">
    <source>
        <dbReference type="ARBA" id="ARBA00022485"/>
    </source>
</evidence>